<comment type="caution">
    <text evidence="10">Lacks conserved residue(s) required for the propagation of feature annotation.</text>
</comment>
<dbReference type="Proteomes" id="UP000294933">
    <property type="component" value="Unassembled WGS sequence"/>
</dbReference>
<feature type="transmembrane region" description="Helical" evidence="10">
    <location>
        <begin position="412"/>
        <end position="434"/>
    </location>
</feature>
<keyword evidence="13" id="KW-1185">Reference proteome</keyword>
<feature type="region of interest" description="Disordered" evidence="11">
    <location>
        <begin position="737"/>
        <end position="768"/>
    </location>
</feature>
<evidence type="ECO:0000256" key="4">
    <source>
        <dbReference type="ARBA" id="ARBA00022475"/>
    </source>
</evidence>
<keyword evidence="9" id="KW-0325">Glycoprotein</keyword>
<dbReference type="GO" id="GO:0032220">
    <property type="term" value="P:plasma membrane fusion involved in cytogamy"/>
    <property type="evidence" value="ECO:0007669"/>
    <property type="project" value="TreeGrafter"/>
</dbReference>
<feature type="transmembrane region" description="Helical" evidence="10">
    <location>
        <begin position="305"/>
        <end position="327"/>
    </location>
</feature>
<reference evidence="12 13" key="1">
    <citation type="submission" date="2018-06" db="EMBL/GenBank/DDBJ databases">
        <title>A transcriptomic atlas of mushroom development highlights an independent origin of complex multicellularity.</title>
        <authorList>
            <consortium name="DOE Joint Genome Institute"/>
            <person name="Krizsan K."/>
            <person name="Almasi E."/>
            <person name="Merenyi Z."/>
            <person name="Sahu N."/>
            <person name="Viragh M."/>
            <person name="Koszo T."/>
            <person name="Mondo S."/>
            <person name="Kiss B."/>
            <person name="Balint B."/>
            <person name="Kues U."/>
            <person name="Barry K."/>
            <person name="Hegedus J.C."/>
            <person name="Henrissat B."/>
            <person name="Johnson J."/>
            <person name="Lipzen A."/>
            <person name="Ohm R."/>
            <person name="Nagy I."/>
            <person name="Pangilinan J."/>
            <person name="Yan J."/>
            <person name="Xiong Y."/>
            <person name="Grigoriev I.V."/>
            <person name="Hibbett D.S."/>
            <person name="Nagy L.G."/>
        </authorList>
    </citation>
    <scope>NUCLEOTIDE SEQUENCE [LARGE SCALE GENOMIC DNA]</scope>
    <source>
        <strain evidence="12 13">SZMC22713</strain>
    </source>
</reference>
<evidence type="ECO:0000256" key="11">
    <source>
        <dbReference type="SAM" id="MobiDB-lite"/>
    </source>
</evidence>
<protein>
    <recommendedName>
        <fullName evidence="10">Plasma membrane fusion protein PRM1</fullName>
    </recommendedName>
</protein>
<evidence type="ECO:0000256" key="2">
    <source>
        <dbReference type="ARBA" id="ARBA00004651"/>
    </source>
</evidence>
<feature type="region of interest" description="Disordered" evidence="11">
    <location>
        <begin position="700"/>
        <end position="725"/>
    </location>
</feature>
<gene>
    <name evidence="12" type="ORF">BD410DRAFT_742528</name>
</gene>
<dbReference type="InterPro" id="IPR026777">
    <property type="entry name" value="PRM1"/>
</dbReference>
<keyword evidence="4 10" id="KW-1003">Cell membrane</keyword>
<dbReference type="GO" id="GO:0005886">
    <property type="term" value="C:plasma membrane"/>
    <property type="evidence" value="ECO:0007669"/>
    <property type="project" value="UniProtKB-SubCell"/>
</dbReference>
<evidence type="ECO:0000256" key="6">
    <source>
        <dbReference type="ARBA" id="ARBA00022971"/>
    </source>
</evidence>
<keyword evidence="6 10" id="KW-0184">Conjugation</keyword>
<proteinExistence type="inferred from homology"/>
<dbReference type="OrthoDB" id="10248838at2759"/>
<dbReference type="GO" id="GO:0043332">
    <property type="term" value="C:mating projection tip"/>
    <property type="evidence" value="ECO:0007669"/>
    <property type="project" value="UniProtKB-UniRule"/>
</dbReference>
<dbReference type="EMBL" id="ML170162">
    <property type="protein sequence ID" value="TDL26080.1"/>
    <property type="molecule type" value="Genomic_DNA"/>
</dbReference>
<evidence type="ECO:0000256" key="5">
    <source>
        <dbReference type="ARBA" id="ARBA00022692"/>
    </source>
</evidence>
<dbReference type="PANTHER" id="PTHR31030">
    <property type="entry name" value="PLASMA MEMBRANE FUSION PROTEIN PRM1"/>
    <property type="match status" value="1"/>
</dbReference>
<comment type="function">
    <text evidence="1 10">Involved in cell fusion during mating by stabilizing the plasma membrane fusion event.</text>
</comment>
<sequence>MSQNSPVSRWMTPPPIYDSHSTNLRPYLSLSHLLSLTWLAYPILSLLFVAFRLQLSSASAQDAVSDAKGNLLTSCSAAEKAATAAASMPRYMAAATNRQIAGAVNDTMNAARAALVLSLTIMETIINFIIDLYRSTFLCFVELVVRGGLSVLIAAVQEISNFIQSSLGSIRTNIQNDVAAANSAISSAVGALNKVNPFGNINVPQFSIPSLTALENVTIPTDFEDALVKLNASLPTIDQLKSAVTDFIDTPFELVKQEINETFLGLSFDSSVLPIPEQNTLSFCGQLDTSVVDDLGRDLLKAAKIGTVIIVIVVLLLIAANCCLEWYKWRCMHRHLEYTRQAWASDPTFSHHDTVKGVPSLRMTDHNLLILASSSSHPLLTRIANRLSALLRLSPAQHTNLQWFFHYVFHPPALACFLIGFFGLLSVQLQLLAVAPLEAKYSQQVASTVSDFSNTIATSVNASMFNQSSFYANDINGRVDAIQSSINNGLFGWVENTTTTLNDTLVTFYTDVQNAVSTVFNGTILESPVQEFVRCFIGSKVDAFEEALTFLHDNLQVNIPRVNESVLVLSQADVNEATQPIALAAVGGGQDGDGGLVGKLVNRYVEALKKERIMFGVFMALWGFVVLMALCILFYHTYGMRWLEARKKRKWQREQRGGIEGGLVVPYRLDRAASPPGMRGGMDEKGSDLASFTPTLKPKGGFFRNLMRSKSTSPPPSLSEIDPQGLISKPKLQDSWDSFLDSGVQGGSSQPQESVKPPKRATRKLTAIGRKVMGREILVTDEERARMDAAEANGDLSPSEPQSWLQKAISRVRKREEDSGDERGSVTSSGRDRPRPKLTISTDAIPRAELDRLPVVENGGSPQNVRSAWSMSPPAARNLPWLPHPSQFTAAKKVAISNPEPLRPKNRRNASVPQSIMSIYEQSPQIVDSPIHAPRIAIPLHHRQGPPTPHSATLPPSSFINLNAQAGQAHRRTSSVPFLPLNVETTPATRTLTTQAPQTPYSVDPFRTPFDDDAQPAPLRQSVIKATNPFTNEFAAIAI</sequence>
<feature type="region of interest" description="Disordered" evidence="11">
    <location>
        <begin position="791"/>
        <end position="846"/>
    </location>
</feature>
<organism evidence="12 13">
    <name type="scientific">Rickenella mellea</name>
    <dbReference type="NCBI Taxonomy" id="50990"/>
    <lineage>
        <taxon>Eukaryota</taxon>
        <taxon>Fungi</taxon>
        <taxon>Dikarya</taxon>
        <taxon>Basidiomycota</taxon>
        <taxon>Agaricomycotina</taxon>
        <taxon>Agaricomycetes</taxon>
        <taxon>Hymenochaetales</taxon>
        <taxon>Rickenellaceae</taxon>
        <taxon>Rickenella</taxon>
    </lineage>
</organism>
<feature type="transmembrane region" description="Helical" evidence="10">
    <location>
        <begin position="30"/>
        <end position="51"/>
    </location>
</feature>
<name>A0A4Y7QGU0_9AGAM</name>
<keyword evidence="8 10" id="KW-0472">Membrane</keyword>
<evidence type="ECO:0000256" key="8">
    <source>
        <dbReference type="ARBA" id="ARBA00023136"/>
    </source>
</evidence>
<feature type="transmembrane region" description="Helical" evidence="10">
    <location>
        <begin position="613"/>
        <end position="638"/>
    </location>
</feature>
<evidence type="ECO:0000313" key="13">
    <source>
        <dbReference type="Proteomes" id="UP000294933"/>
    </source>
</evidence>
<evidence type="ECO:0000256" key="7">
    <source>
        <dbReference type="ARBA" id="ARBA00022989"/>
    </source>
</evidence>
<comment type="subcellular location">
    <subcellularLocation>
        <location evidence="2 10">Cell membrane</location>
        <topology evidence="2 10">Multi-pass membrane protein</topology>
    </subcellularLocation>
</comment>
<evidence type="ECO:0000256" key="3">
    <source>
        <dbReference type="ARBA" id="ARBA00010780"/>
    </source>
</evidence>
<feature type="compositionally biased region" description="Basic and acidic residues" evidence="11">
    <location>
        <begin position="814"/>
        <end position="835"/>
    </location>
</feature>
<dbReference type="PANTHER" id="PTHR31030:SF1">
    <property type="entry name" value="PLASMA MEMBRANE FUSION PROTEIN PRM1"/>
    <property type="match status" value="1"/>
</dbReference>
<evidence type="ECO:0000313" key="12">
    <source>
        <dbReference type="EMBL" id="TDL26080.1"/>
    </source>
</evidence>
<evidence type="ECO:0000256" key="10">
    <source>
        <dbReference type="RuleBase" id="RU366035"/>
    </source>
</evidence>
<dbReference type="VEuPathDB" id="FungiDB:BD410DRAFT_742528"/>
<evidence type="ECO:0000256" key="9">
    <source>
        <dbReference type="ARBA" id="ARBA00023180"/>
    </source>
</evidence>
<accession>A0A4Y7QGU0</accession>
<dbReference type="STRING" id="50990.A0A4Y7QGU0"/>
<dbReference type="AlphaFoldDB" id="A0A4Y7QGU0"/>
<comment type="similarity">
    <text evidence="3 10">Belongs to the PRM1 family.</text>
</comment>
<evidence type="ECO:0000256" key="1">
    <source>
        <dbReference type="ARBA" id="ARBA00002512"/>
    </source>
</evidence>
<keyword evidence="7 10" id="KW-1133">Transmembrane helix</keyword>
<keyword evidence="5 10" id="KW-0812">Transmembrane</keyword>